<evidence type="ECO:0000313" key="1">
    <source>
        <dbReference type="EMBL" id="MPR23879.1"/>
    </source>
</evidence>
<dbReference type="Proteomes" id="UP000403266">
    <property type="component" value="Unassembled WGS sequence"/>
</dbReference>
<organism evidence="1 2">
    <name type="scientific">Microvirga tunisiensis</name>
    <dbReference type="NCBI Taxonomy" id="2108360"/>
    <lineage>
        <taxon>Bacteria</taxon>
        <taxon>Pseudomonadati</taxon>
        <taxon>Pseudomonadota</taxon>
        <taxon>Alphaproteobacteria</taxon>
        <taxon>Hyphomicrobiales</taxon>
        <taxon>Methylobacteriaceae</taxon>
        <taxon>Microvirga</taxon>
    </lineage>
</organism>
<accession>A0A5N7MC96</accession>
<dbReference type="RefSeq" id="WP_152708776.1">
    <property type="nucleotide sequence ID" value="NZ_VOSJ01000001.1"/>
</dbReference>
<name>A0A5N7MC96_9HYPH</name>
<protein>
    <recommendedName>
        <fullName evidence="3">YqaJ viral recombinase domain-containing protein</fullName>
    </recommendedName>
</protein>
<proteinExistence type="predicted"/>
<keyword evidence="2" id="KW-1185">Reference proteome</keyword>
<sequence length="289" mass="32510">MLGYRDIGSMLGVAKDTTAWELWNVEKGIIPKTDTFSSRVFWTKQLRDQVLQGIGKRYNAELGPLETRIIHDIVGIAAAEIRVKGDLPVENATHLILRMSSKEAFDFNYFNNGEQITPPLDLVHATLVQSAFGTTDVAIFILVGNGESERVIEIGPNPFLDIEIDQAIKTFKRHLDENEEPAPDFQLDSKTLQALAASSAETALEHFRGDSDEEFVTKVNELSSLNEQTRALDQQVRTINKKKDVVRAFIANRLRGYSHATIGNHMVRAKRITRNVPAYVTEYTQIEIK</sequence>
<dbReference type="EMBL" id="VOSK01000001">
    <property type="protein sequence ID" value="MPR23879.1"/>
    <property type="molecule type" value="Genomic_DNA"/>
</dbReference>
<gene>
    <name evidence="1" type="ORF">FS320_01240</name>
</gene>
<comment type="caution">
    <text evidence="1">The sequence shown here is derived from an EMBL/GenBank/DDBJ whole genome shotgun (WGS) entry which is preliminary data.</text>
</comment>
<evidence type="ECO:0000313" key="2">
    <source>
        <dbReference type="Proteomes" id="UP000403266"/>
    </source>
</evidence>
<dbReference type="OrthoDB" id="10015307at2"/>
<reference evidence="1 2" key="1">
    <citation type="journal article" date="2019" name="Syst. Appl. Microbiol.">
        <title>Microvirga tunisiensis sp. nov., a root nodule symbiotic bacterium isolated from Lupinus micranthus and L. luteus grown in Northern Tunisia.</title>
        <authorList>
            <person name="Msaddak A."/>
            <person name="Rejili M."/>
            <person name="Duran D."/>
            <person name="Mars M."/>
            <person name="Palacios J.M."/>
            <person name="Ruiz-Argueso T."/>
            <person name="Rey L."/>
            <person name="Imperial J."/>
        </authorList>
    </citation>
    <scope>NUCLEOTIDE SEQUENCE [LARGE SCALE GENOMIC DNA]</scope>
    <source>
        <strain evidence="1 2">Lmie10</strain>
    </source>
</reference>
<evidence type="ECO:0008006" key="3">
    <source>
        <dbReference type="Google" id="ProtNLM"/>
    </source>
</evidence>
<dbReference type="AlphaFoldDB" id="A0A5N7MC96"/>